<dbReference type="EMBL" id="POUA01000173">
    <property type="protein sequence ID" value="PZG41415.1"/>
    <property type="molecule type" value="Genomic_DNA"/>
</dbReference>
<proteinExistence type="predicted"/>
<gene>
    <name evidence="1" type="ORF">C1I98_21265</name>
</gene>
<organism evidence="1 2">
    <name type="scientific">Spongiactinospora gelatinilytica</name>
    <dbReference type="NCBI Taxonomy" id="2666298"/>
    <lineage>
        <taxon>Bacteria</taxon>
        <taxon>Bacillati</taxon>
        <taxon>Actinomycetota</taxon>
        <taxon>Actinomycetes</taxon>
        <taxon>Streptosporangiales</taxon>
        <taxon>Streptosporangiaceae</taxon>
        <taxon>Spongiactinospora</taxon>
    </lineage>
</organism>
<dbReference type="AlphaFoldDB" id="A0A2W2GMY5"/>
<accession>A0A2W2GMY5</accession>
<dbReference type="Proteomes" id="UP000248544">
    <property type="component" value="Unassembled WGS sequence"/>
</dbReference>
<evidence type="ECO:0000313" key="2">
    <source>
        <dbReference type="Proteomes" id="UP000248544"/>
    </source>
</evidence>
<keyword evidence="2" id="KW-1185">Reference proteome</keyword>
<reference evidence="1 2" key="1">
    <citation type="submission" date="2018-01" db="EMBL/GenBank/DDBJ databases">
        <title>Draft genome sequence of Sphaerisporangium sp. 7K107.</title>
        <authorList>
            <person name="Sahin N."/>
            <person name="Saygin H."/>
            <person name="Ay H."/>
        </authorList>
    </citation>
    <scope>NUCLEOTIDE SEQUENCE [LARGE SCALE GENOMIC DNA]</scope>
    <source>
        <strain evidence="1 2">7K107</strain>
    </source>
</reference>
<evidence type="ECO:0000313" key="1">
    <source>
        <dbReference type="EMBL" id="PZG41415.1"/>
    </source>
</evidence>
<sequence length="96" mass="10151">MRPLETPPPGAAAHERVLAHAEVLRGDVRALGECAERLRAVQERLAANGLAPRWLGESVAAHLAACAVAAADLDAAAARLTAYAARLAREHRGRRT</sequence>
<dbReference type="RefSeq" id="WP_111169193.1">
    <property type="nucleotide sequence ID" value="NZ_POUA01000173.1"/>
</dbReference>
<name>A0A2W2GMY5_9ACTN</name>
<comment type="caution">
    <text evidence="1">The sequence shown here is derived from an EMBL/GenBank/DDBJ whole genome shotgun (WGS) entry which is preliminary data.</text>
</comment>
<protein>
    <submittedName>
        <fullName evidence="1">Uncharacterized protein</fullName>
    </submittedName>
</protein>